<dbReference type="AlphaFoldDB" id="A0A4V1IUU0"/>
<keyword evidence="2" id="KW-1185">Reference proteome</keyword>
<organism evidence="1 2">
    <name type="scientific">Caulochytrium protostelioides</name>
    <dbReference type="NCBI Taxonomy" id="1555241"/>
    <lineage>
        <taxon>Eukaryota</taxon>
        <taxon>Fungi</taxon>
        <taxon>Fungi incertae sedis</taxon>
        <taxon>Chytridiomycota</taxon>
        <taxon>Chytridiomycota incertae sedis</taxon>
        <taxon>Chytridiomycetes</taxon>
        <taxon>Caulochytriales</taxon>
        <taxon>Caulochytriaceae</taxon>
        <taxon>Caulochytrium</taxon>
    </lineage>
</organism>
<dbReference type="EMBL" id="ML014162">
    <property type="protein sequence ID" value="RKP01729.1"/>
    <property type="molecule type" value="Genomic_DNA"/>
</dbReference>
<sequence length="102" mass="11710">MRATAARRWASTQQQVADATGTHMQISVRQWIGQFLPNVRFTSQTTLGEIWENGVVKYKYRMAYSIIAWAGLLHYAFWSPYKTKEQLAEERAAIEAREALSA</sequence>
<accession>A0A4V1IUU0</accession>
<evidence type="ECO:0000313" key="1">
    <source>
        <dbReference type="EMBL" id="RKP01729.1"/>
    </source>
</evidence>
<reference evidence="2" key="1">
    <citation type="journal article" date="2018" name="Nat. Microbiol.">
        <title>Leveraging single-cell genomics to expand the fungal tree of life.</title>
        <authorList>
            <person name="Ahrendt S.R."/>
            <person name="Quandt C.A."/>
            <person name="Ciobanu D."/>
            <person name="Clum A."/>
            <person name="Salamov A."/>
            <person name="Andreopoulos B."/>
            <person name="Cheng J.F."/>
            <person name="Woyke T."/>
            <person name="Pelin A."/>
            <person name="Henrissat B."/>
            <person name="Reynolds N.K."/>
            <person name="Benny G.L."/>
            <person name="Smith M.E."/>
            <person name="James T.Y."/>
            <person name="Grigoriev I.V."/>
        </authorList>
    </citation>
    <scope>NUCLEOTIDE SEQUENCE [LARGE SCALE GENOMIC DNA]</scope>
    <source>
        <strain evidence="2">ATCC 52028</strain>
    </source>
</reference>
<proteinExistence type="predicted"/>
<name>A0A4V1IUU0_9FUNG</name>
<evidence type="ECO:0000313" key="2">
    <source>
        <dbReference type="Proteomes" id="UP000274922"/>
    </source>
</evidence>
<gene>
    <name evidence="1" type="ORF">CXG81DRAFT_25569</name>
</gene>
<protein>
    <submittedName>
        <fullName evidence="1">Uncharacterized protein</fullName>
    </submittedName>
</protein>
<dbReference type="OrthoDB" id="2125748at2759"/>
<dbReference type="Proteomes" id="UP000274922">
    <property type="component" value="Unassembled WGS sequence"/>
</dbReference>